<dbReference type="Proteomes" id="UP000663834">
    <property type="component" value="Unassembled WGS sequence"/>
</dbReference>
<evidence type="ECO:0000313" key="3">
    <source>
        <dbReference type="EMBL" id="CAF1352705.1"/>
    </source>
</evidence>
<protein>
    <submittedName>
        <fullName evidence="3">Uncharacterized protein</fullName>
    </submittedName>
</protein>
<dbReference type="AlphaFoldDB" id="A0A815HE01"/>
<reference evidence="3" key="1">
    <citation type="submission" date="2021-02" db="EMBL/GenBank/DDBJ databases">
        <authorList>
            <person name="Nowell W R."/>
        </authorList>
    </citation>
    <scope>NUCLEOTIDE SEQUENCE</scope>
</reference>
<accession>A0A815HE01</accession>
<name>A0A815HE01_9BILA</name>
<dbReference type="EMBL" id="CAJNOW010002480">
    <property type="protein sequence ID" value="CAF1352705.1"/>
    <property type="molecule type" value="Genomic_DNA"/>
</dbReference>
<dbReference type="Proteomes" id="UP000663855">
    <property type="component" value="Unassembled WGS sequence"/>
</dbReference>
<keyword evidence="1" id="KW-0732">Signal</keyword>
<dbReference type="PANTHER" id="PTHR34859:SF2">
    <property type="entry name" value="LYSM DOMAIN-CONTAINING PROTEIN"/>
    <property type="match status" value="1"/>
</dbReference>
<organism evidence="3 4">
    <name type="scientific">Rotaria magnacalcarata</name>
    <dbReference type="NCBI Taxonomy" id="392030"/>
    <lineage>
        <taxon>Eukaryota</taxon>
        <taxon>Metazoa</taxon>
        <taxon>Spiralia</taxon>
        <taxon>Gnathifera</taxon>
        <taxon>Rotifera</taxon>
        <taxon>Eurotatoria</taxon>
        <taxon>Bdelloidea</taxon>
        <taxon>Philodinida</taxon>
        <taxon>Philodinidae</taxon>
        <taxon>Rotaria</taxon>
    </lineage>
</organism>
<dbReference type="EMBL" id="CAJNOV010006412">
    <property type="protein sequence ID" value="CAF1247308.1"/>
    <property type="molecule type" value="Genomic_DNA"/>
</dbReference>
<evidence type="ECO:0000313" key="4">
    <source>
        <dbReference type="Proteomes" id="UP000663834"/>
    </source>
</evidence>
<feature type="signal peptide" evidence="1">
    <location>
        <begin position="1"/>
        <end position="17"/>
    </location>
</feature>
<comment type="caution">
    <text evidence="3">The sequence shown here is derived from an EMBL/GenBank/DDBJ whole genome shotgun (WGS) entry which is preliminary data.</text>
</comment>
<evidence type="ECO:0000313" key="2">
    <source>
        <dbReference type="EMBL" id="CAF1247308.1"/>
    </source>
</evidence>
<gene>
    <name evidence="2" type="ORF">CJN711_LOCUS14306</name>
    <name evidence="3" type="ORF">KQP761_LOCUS7317</name>
</gene>
<sequence length="375" mass="42196">MELLFVLCLLFARQANSENVHDKQEFEWNNTVSTMEKYFELTTPFYYNLTSTDDMMVNVTPEINLSPPVKRVLREIFRSYEPYCWRHSYGRGVGRPLHACPDHAPEQDGLLCYPLCRDGYNGVGPLCWQKCNNLTSVGFACMDVRTSLRSCPWYDKCGIFTRACSSCPANYTNFGCLCGHFYFRDSYSRGIGTPLVCSDSYEQDGALCYDKCNDKYNGVGPVCWQYCPITQPVPCLAGCSTTKQDCQQAIISMIQSVVGASITILNALIGMPLVDLTTFDILANAAKGDWVLVAKDMSNLAKKLTDKLLPDLAKKFLDWSFKTLESATRNASVAITATAFKDKRLLLPFLQRFRLDAINSAFNHGKCDLPDDFFD</sequence>
<dbReference type="OrthoDB" id="9984440at2759"/>
<evidence type="ECO:0000256" key="1">
    <source>
        <dbReference type="SAM" id="SignalP"/>
    </source>
</evidence>
<feature type="chain" id="PRO_5035605147" evidence="1">
    <location>
        <begin position="18"/>
        <end position="375"/>
    </location>
</feature>
<dbReference type="PANTHER" id="PTHR34859">
    <property type="entry name" value="UNNAMED PRODUCT"/>
    <property type="match status" value="1"/>
</dbReference>
<proteinExistence type="predicted"/>